<protein>
    <recommendedName>
        <fullName evidence="3">C2H2-type domain-containing protein</fullName>
    </recommendedName>
</protein>
<evidence type="ECO:0000256" key="2">
    <source>
        <dbReference type="SAM" id="MobiDB-lite"/>
    </source>
</evidence>
<comment type="caution">
    <text evidence="4">The sequence shown here is derived from an EMBL/GenBank/DDBJ whole genome shotgun (WGS) entry which is preliminary data.</text>
</comment>
<dbReference type="AlphaFoldDB" id="A0A4V1XAH0"/>
<dbReference type="PROSITE" id="PS00028">
    <property type="entry name" value="ZINC_FINGER_C2H2_1"/>
    <property type="match status" value="1"/>
</dbReference>
<keyword evidence="5" id="KW-1185">Reference proteome</keyword>
<dbReference type="Proteomes" id="UP000293360">
    <property type="component" value="Unassembled WGS sequence"/>
</dbReference>
<dbReference type="EMBL" id="QJNU01000303">
    <property type="protein sequence ID" value="RYP02719.1"/>
    <property type="molecule type" value="Genomic_DNA"/>
</dbReference>
<feature type="compositionally biased region" description="Low complexity" evidence="2">
    <location>
        <begin position="297"/>
        <end position="314"/>
    </location>
</feature>
<dbReference type="SMART" id="SM00355">
    <property type="entry name" value="ZnF_C2H2"/>
    <property type="match status" value="2"/>
</dbReference>
<accession>A0A4V1XAH0</accession>
<feature type="region of interest" description="Disordered" evidence="2">
    <location>
        <begin position="366"/>
        <end position="404"/>
    </location>
</feature>
<keyword evidence="1" id="KW-0862">Zinc</keyword>
<evidence type="ECO:0000313" key="4">
    <source>
        <dbReference type="EMBL" id="RYP02719.1"/>
    </source>
</evidence>
<sequence length="419" mass="45803">MRSAKTGAIPEFAADQMPIRQPEMADTSVRRSVLKQRAYESNGAPAIGVTGMVELRDTSRPAELGGTAIMPVDNGSGYYSMLYSDNESTSSSREPALATKLSSHEPATEISSPSASQPEGSPTSISTASLENEPNQKYAFPSACLHNQEPLISGDNPLSAKTPEMFADFDAQSPMQFHSAADVTFQQPWQMDLFASPETPVTTIFKHTSIHTAKQSVPPIVTSWSGPNYGPFPFSRGTESQGLEDFNFNISSTPSSTAVTDLWDSFVNTDVKGCTIYPSDPQNDTGGFVSICDTSPSSQSATSSSNSNTSSETQNAEHEDLKCPECDFRPSGKLKNHKAYLRKHVRTHKNTRVKCRNCEKVYSRQDNATSHEKKTHYRTSVTGAKRRHRSEGRNSGGILQRKKTRSENGQVNLWICPGK</sequence>
<keyword evidence="1" id="KW-0863">Zinc-finger</keyword>
<feature type="compositionally biased region" description="Basic and acidic residues" evidence="2">
    <location>
        <begin position="315"/>
        <end position="324"/>
    </location>
</feature>
<feature type="region of interest" description="Disordered" evidence="2">
    <location>
        <begin position="1"/>
        <end position="28"/>
    </location>
</feature>
<dbReference type="Gene3D" id="3.30.160.60">
    <property type="entry name" value="Classic Zinc Finger"/>
    <property type="match status" value="1"/>
</dbReference>
<evidence type="ECO:0000256" key="1">
    <source>
        <dbReference type="PROSITE-ProRule" id="PRU00042"/>
    </source>
</evidence>
<dbReference type="GO" id="GO:0008270">
    <property type="term" value="F:zinc ion binding"/>
    <property type="evidence" value="ECO:0007669"/>
    <property type="project" value="UniProtKB-KW"/>
</dbReference>
<dbReference type="InterPro" id="IPR013087">
    <property type="entry name" value="Znf_C2H2_type"/>
</dbReference>
<feature type="region of interest" description="Disordered" evidence="2">
    <location>
        <begin position="85"/>
        <end position="129"/>
    </location>
</feature>
<feature type="region of interest" description="Disordered" evidence="2">
    <location>
        <begin position="287"/>
        <end position="324"/>
    </location>
</feature>
<dbReference type="PROSITE" id="PS50157">
    <property type="entry name" value="ZINC_FINGER_C2H2_2"/>
    <property type="match status" value="1"/>
</dbReference>
<evidence type="ECO:0000313" key="5">
    <source>
        <dbReference type="Proteomes" id="UP000293360"/>
    </source>
</evidence>
<evidence type="ECO:0000259" key="3">
    <source>
        <dbReference type="PROSITE" id="PS50157"/>
    </source>
</evidence>
<keyword evidence="1" id="KW-0479">Metal-binding</keyword>
<organism evidence="4 5">
    <name type="scientific">Monosporascus ibericus</name>
    <dbReference type="NCBI Taxonomy" id="155417"/>
    <lineage>
        <taxon>Eukaryota</taxon>
        <taxon>Fungi</taxon>
        <taxon>Dikarya</taxon>
        <taxon>Ascomycota</taxon>
        <taxon>Pezizomycotina</taxon>
        <taxon>Sordariomycetes</taxon>
        <taxon>Xylariomycetidae</taxon>
        <taxon>Xylariales</taxon>
        <taxon>Xylariales incertae sedis</taxon>
        <taxon>Monosporascus</taxon>
    </lineage>
</organism>
<reference evidence="4 5" key="1">
    <citation type="submission" date="2018-06" db="EMBL/GenBank/DDBJ databases">
        <title>Complete Genomes of Monosporascus.</title>
        <authorList>
            <person name="Robinson A.J."/>
            <person name="Natvig D.O."/>
        </authorList>
    </citation>
    <scope>NUCLEOTIDE SEQUENCE [LARGE SCALE GENOMIC DNA]</scope>
    <source>
        <strain evidence="4 5">CBS 110550</strain>
    </source>
</reference>
<name>A0A4V1XAH0_9PEZI</name>
<dbReference type="STRING" id="155417.A0A4V1XAH0"/>
<feature type="compositionally biased region" description="Polar residues" evidence="2">
    <location>
        <begin position="109"/>
        <end position="129"/>
    </location>
</feature>
<gene>
    <name evidence="4" type="ORF">DL764_005649</name>
</gene>
<dbReference type="OrthoDB" id="654211at2759"/>
<feature type="domain" description="C2H2-type" evidence="3">
    <location>
        <begin position="353"/>
        <end position="376"/>
    </location>
</feature>
<proteinExistence type="predicted"/>